<keyword evidence="1" id="KW-0472">Membrane</keyword>
<organism evidence="2">
    <name type="scientific">marine metagenome</name>
    <dbReference type="NCBI Taxonomy" id="408172"/>
    <lineage>
        <taxon>unclassified sequences</taxon>
        <taxon>metagenomes</taxon>
        <taxon>ecological metagenomes</taxon>
    </lineage>
</organism>
<evidence type="ECO:0000256" key="1">
    <source>
        <dbReference type="SAM" id="Phobius"/>
    </source>
</evidence>
<keyword evidence="1" id="KW-0812">Transmembrane</keyword>
<accession>A0A382SPQ7</accession>
<reference evidence="2" key="1">
    <citation type="submission" date="2018-05" db="EMBL/GenBank/DDBJ databases">
        <authorList>
            <person name="Lanie J.A."/>
            <person name="Ng W.-L."/>
            <person name="Kazmierczak K.M."/>
            <person name="Andrzejewski T.M."/>
            <person name="Davidsen T.M."/>
            <person name="Wayne K.J."/>
            <person name="Tettelin H."/>
            <person name="Glass J.I."/>
            <person name="Rusch D."/>
            <person name="Podicherti R."/>
            <person name="Tsui H.-C.T."/>
            <person name="Winkler M.E."/>
        </authorList>
    </citation>
    <scope>NUCLEOTIDE SEQUENCE</scope>
</reference>
<gene>
    <name evidence="2" type="ORF">METZ01_LOCUS363745</name>
</gene>
<dbReference type="EMBL" id="UINC01130065">
    <property type="protein sequence ID" value="SVD10891.1"/>
    <property type="molecule type" value="Genomic_DNA"/>
</dbReference>
<sequence>NSYPPHDRASFAADGVLNTMNEKIMSSVRNYWGVGLVIAGLVGIGYYLGRKK</sequence>
<protein>
    <submittedName>
        <fullName evidence="2">Uncharacterized protein</fullName>
    </submittedName>
</protein>
<evidence type="ECO:0000313" key="2">
    <source>
        <dbReference type="EMBL" id="SVD10891.1"/>
    </source>
</evidence>
<proteinExistence type="predicted"/>
<keyword evidence="1" id="KW-1133">Transmembrane helix</keyword>
<feature type="non-terminal residue" evidence="2">
    <location>
        <position position="1"/>
    </location>
</feature>
<dbReference type="AlphaFoldDB" id="A0A382SPQ7"/>
<feature type="transmembrane region" description="Helical" evidence="1">
    <location>
        <begin position="31"/>
        <end position="49"/>
    </location>
</feature>
<name>A0A382SPQ7_9ZZZZ</name>